<feature type="transmembrane region" description="Helical" evidence="1">
    <location>
        <begin position="200"/>
        <end position="223"/>
    </location>
</feature>
<dbReference type="EMBL" id="PFSC01000024">
    <property type="protein sequence ID" value="PJC33852.1"/>
    <property type="molecule type" value="Genomic_DNA"/>
</dbReference>
<comment type="caution">
    <text evidence="2">The sequence shown here is derived from an EMBL/GenBank/DDBJ whole genome shotgun (WGS) entry which is preliminary data.</text>
</comment>
<sequence>MPAELKAQTKLEHHIKYSPVPRELRLWGEMIVYSIIILIVVSAYYFATNASFSERILNRAVGDVALLLIGFSLVLSSICYFWDFADKYIIYRKHLGLVGSGYMTIHIVFSILFSAYSPFPGYYLEDKRIASFIGALIATAIFVLLAAISNRFAIHEIGATRWRKLMRLGYIGFVFVLFHFGAKGIQYWTPWLTGKSESIFPSFSLIVFMFGVGVVILRIALWFSTSQKSKLGN</sequence>
<feature type="transmembrane region" description="Helical" evidence="1">
    <location>
        <begin position="129"/>
        <end position="148"/>
    </location>
</feature>
<evidence type="ECO:0000313" key="2">
    <source>
        <dbReference type="EMBL" id="PJC33852.1"/>
    </source>
</evidence>
<keyword evidence="1" id="KW-1133">Transmembrane helix</keyword>
<keyword evidence="1" id="KW-0472">Membrane</keyword>
<feature type="transmembrane region" description="Helical" evidence="1">
    <location>
        <begin position="26"/>
        <end position="47"/>
    </location>
</feature>
<name>A0A2M8F3J5_9BACT</name>
<evidence type="ECO:0000313" key="3">
    <source>
        <dbReference type="Proteomes" id="UP000231383"/>
    </source>
</evidence>
<dbReference type="Proteomes" id="UP000231383">
    <property type="component" value="Unassembled WGS sequence"/>
</dbReference>
<reference evidence="3" key="1">
    <citation type="submission" date="2017-09" db="EMBL/GenBank/DDBJ databases">
        <title>Depth-based differentiation of microbial function through sediment-hosted aquifers and enrichment of novel symbionts in the deep terrestrial subsurface.</title>
        <authorList>
            <person name="Probst A.J."/>
            <person name="Ladd B."/>
            <person name="Jarett J.K."/>
            <person name="Geller-Mcgrath D.E."/>
            <person name="Sieber C.M.K."/>
            <person name="Emerson J.B."/>
            <person name="Anantharaman K."/>
            <person name="Thomas B.C."/>
            <person name="Malmstrom R."/>
            <person name="Stieglmeier M."/>
            <person name="Klingl A."/>
            <person name="Woyke T."/>
            <person name="Ryan C.M."/>
            <person name="Banfield J.F."/>
        </authorList>
    </citation>
    <scope>NUCLEOTIDE SEQUENCE [LARGE SCALE GENOMIC DNA]</scope>
</reference>
<accession>A0A2M8F3J5</accession>
<proteinExistence type="predicted"/>
<protein>
    <recommendedName>
        <fullName evidence="4">Ferric oxidoreductase domain-containing protein</fullName>
    </recommendedName>
</protein>
<feature type="transmembrane region" description="Helical" evidence="1">
    <location>
        <begin position="94"/>
        <end position="117"/>
    </location>
</feature>
<evidence type="ECO:0000256" key="1">
    <source>
        <dbReference type="SAM" id="Phobius"/>
    </source>
</evidence>
<gene>
    <name evidence="2" type="ORF">CO051_00940</name>
</gene>
<dbReference type="AlphaFoldDB" id="A0A2M8F3J5"/>
<keyword evidence="1" id="KW-0812">Transmembrane</keyword>
<feature type="transmembrane region" description="Helical" evidence="1">
    <location>
        <begin position="168"/>
        <end position="188"/>
    </location>
</feature>
<organism evidence="2 3">
    <name type="scientific">Candidatus Roizmanbacteria bacterium CG_4_9_14_0_2_um_filter_39_13</name>
    <dbReference type="NCBI Taxonomy" id="1974839"/>
    <lineage>
        <taxon>Bacteria</taxon>
        <taxon>Candidatus Roizmaniibacteriota</taxon>
    </lineage>
</organism>
<feature type="transmembrane region" description="Helical" evidence="1">
    <location>
        <begin position="59"/>
        <end position="82"/>
    </location>
</feature>
<evidence type="ECO:0008006" key="4">
    <source>
        <dbReference type="Google" id="ProtNLM"/>
    </source>
</evidence>